<comment type="caution">
    <text evidence="1">The sequence shown here is derived from an EMBL/GenBank/DDBJ whole genome shotgun (WGS) entry which is preliminary data.</text>
</comment>
<evidence type="ECO:0000313" key="2">
    <source>
        <dbReference type="Proteomes" id="UP000251889"/>
    </source>
</evidence>
<keyword evidence="2" id="KW-1185">Reference proteome</keyword>
<sequence>MESTFKIYTPDDIIGDNALEVGRRIIAYTPVLYAEIKKNMLRPVSSAMLFVYNGHYFLVTAAHTMRLFQQLRLGVVFDQTFLTVGGQSAVTGKGNVDQDKFDIGFYLLDEEFVARVNGRFSFYDLASFSIDHEDAEQEQYLIAGHPSSRISFNADKKKIQMYPFIFLTNLNTNKSLFDQYGFKRKSHQILAYRPRRIHNYLTKTATQGPKPNGLSGCGIWRTTNLIDHNINNISYYPTALVIEHIREHSAIVATRINIIIEFIRYYFPSIGLPESKSIKVNWII</sequence>
<evidence type="ECO:0000313" key="1">
    <source>
        <dbReference type="EMBL" id="RAW01086.1"/>
    </source>
</evidence>
<gene>
    <name evidence="1" type="ORF">DQQ10_12725</name>
</gene>
<dbReference type="RefSeq" id="WP_112747241.1">
    <property type="nucleotide sequence ID" value="NZ_QMFY01000005.1"/>
</dbReference>
<proteinExistence type="predicted"/>
<organism evidence="1 2">
    <name type="scientific">Pseudochryseolinea flava</name>
    <dbReference type="NCBI Taxonomy" id="2059302"/>
    <lineage>
        <taxon>Bacteria</taxon>
        <taxon>Pseudomonadati</taxon>
        <taxon>Bacteroidota</taxon>
        <taxon>Cytophagia</taxon>
        <taxon>Cytophagales</taxon>
        <taxon>Fulvivirgaceae</taxon>
        <taxon>Pseudochryseolinea</taxon>
    </lineage>
</organism>
<dbReference type="EMBL" id="QMFY01000005">
    <property type="protein sequence ID" value="RAW01086.1"/>
    <property type="molecule type" value="Genomic_DNA"/>
</dbReference>
<accession>A0A364Y2U4</accession>
<dbReference type="AlphaFoldDB" id="A0A364Y2U4"/>
<dbReference type="Proteomes" id="UP000251889">
    <property type="component" value="Unassembled WGS sequence"/>
</dbReference>
<reference evidence="1 2" key="1">
    <citation type="submission" date="2018-06" db="EMBL/GenBank/DDBJ databases">
        <title>Chryseolinea flavus sp. nov., a member of the phylum Bacteroidetes isolated from soil.</title>
        <authorList>
            <person name="Li Y."/>
            <person name="Wang J."/>
        </authorList>
    </citation>
    <scope>NUCLEOTIDE SEQUENCE [LARGE SCALE GENOMIC DNA]</scope>
    <source>
        <strain evidence="1 2">SDU1-6</strain>
    </source>
</reference>
<protein>
    <recommendedName>
        <fullName evidence="3">Serine protease</fullName>
    </recommendedName>
</protein>
<evidence type="ECO:0008006" key="3">
    <source>
        <dbReference type="Google" id="ProtNLM"/>
    </source>
</evidence>
<dbReference type="OrthoDB" id="1247050at2"/>
<name>A0A364Y2U4_9BACT</name>